<dbReference type="Pfam" id="PF14559">
    <property type="entry name" value="TPR_19"/>
    <property type="match status" value="5"/>
</dbReference>
<dbReference type="PANTHER" id="PTHR45586:SF1">
    <property type="entry name" value="LIPOPOLYSACCHARIDE ASSEMBLY PROTEIN B"/>
    <property type="match status" value="1"/>
</dbReference>
<dbReference type="Gene3D" id="1.25.40.10">
    <property type="entry name" value="Tetratricopeptide repeat domain"/>
    <property type="match status" value="4"/>
</dbReference>
<feature type="repeat" description="TPR" evidence="3">
    <location>
        <begin position="720"/>
        <end position="753"/>
    </location>
</feature>
<protein>
    <submittedName>
        <fullName evidence="4">Uncharacterized protein</fullName>
    </submittedName>
</protein>
<evidence type="ECO:0000313" key="4">
    <source>
        <dbReference type="EMBL" id="OOG27254.1"/>
    </source>
</evidence>
<dbReference type="InterPro" id="IPR051012">
    <property type="entry name" value="CellSynth/LPSAsmb/PSIAsmb"/>
</dbReference>
<dbReference type="GO" id="GO:0042802">
    <property type="term" value="F:identical protein binding"/>
    <property type="evidence" value="ECO:0007669"/>
    <property type="project" value="InterPro"/>
</dbReference>
<feature type="repeat" description="TPR" evidence="3">
    <location>
        <begin position="652"/>
        <end position="685"/>
    </location>
</feature>
<evidence type="ECO:0000256" key="2">
    <source>
        <dbReference type="ARBA" id="ARBA00022803"/>
    </source>
</evidence>
<dbReference type="Proteomes" id="UP000189462">
    <property type="component" value="Unassembled WGS sequence"/>
</dbReference>
<dbReference type="PANTHER" id="PTHR45586">
    <property type="entry name" value="TPR REPEAT-CONTAINING PROTEIN PA4667"/>
    <property type="match status" value="1"/>
</dbReference>
<evidence type="ECO:0000313" key="5">
    <source>
        <dbReference type="Proteomes" id="UP000189462"/>
    </source>
</evidence>
<feature type="repeat" description="TPR" evidence="3">
    <location>
        <begin position="141"/>
        <end position="174"/>
    </location>
</feature>
<evidence type="ECO:0000256" key="3">
    <source>
        <dbReference type="PROSITE-ProRule" id="PRU00339"/>
    </source>
</evidence>
<proteinExistence type="predicted"/>
<evidence type="ECO:0000256" key="1">
    <source>
        <dbReference type="ARBA" id="ARBA00022737"/>
    </source>
</evidence>
<dbReference type="InterPro" id="IPR011990">
    <property type="entry name" value="TPR-like_helical_dom_sf"/>
</dbReference>
<dbReference type="Pfam" id="PF07721">
    <property type="entry name" value="TPR_4"/>
    <property type="match status" value="1"/>
</dbReference>
<dbReference type="PROSITE" id="PS50005">
    <property type="entry name" value="TPR"/>
    <property type="match status" value="5"/>
</dbReference>
<dbReference type="EMBL" id="MVBK01000020">
    <property type="protein sequence ID" value="OOG27254.1"/>
    <property type="molecule type" value="Genomic_DNA"/>
</dbReference>
<organism evidence="4 5">
    <name type="scientific">Thioalkalivibrio denitrificans</name>
    <dbReference type="NCBI Taxonomy" id="108003"/>
    <lineage>
        <taxon>Bacteria</taxon>
        <taxon>Pseudomonadati</taxon>
        <taxon>Pseudomonadota</taxon>
        <taxon>Gammaproteobacteria</taxon>
        <taxon>Chromatiales</taxon>
        <taxon>Ectothiorhodospiraceae</taxon>
        <taxon>Thioalkalivibrio</taxon>
    </lineage>
</organism>
<dbReference type="InterPro" id="IPR019734">
    <property type="entry name" value="TPR_rpt"/>
</dbReference>
<dbReference type="AlphaFoldDB" id="A0A1V3NQH3"/>
<dbReference type="InterPro" id="IPR011717">
    <property type="entry name" value="TPR-4"/>
</dbReference>
<dbReference type="SMART" id="SM00028">
    <property type="entry name" value="TPR"/>
    <property type="match status" value="21"/>
</dbReference>
<keyword evidence="5" id="KW-1185">Reference proteome</keyword>
<sequence length="936" mass="103576">MAERLNRHFKHTARGLLVAGLAIFSLTAGCGQTSMTEEQHLERGIEFREQGNLRASVIELKNALQKNPSSQEGRWQLGLTYLEMEDGTQAEDEILRARELGMDKERTSVALARARVLQGRYDEALADLGDGTEASDRVSVAQAHLVRGLALLGDGQGDAAVDSFKAALEQVPDLAEAMVGMAWASQMAGDSGLAHEWVQRALAEDPRSPEALRTLADLAVADGEPDRAEAAYGDAIRHARNPFELHFRRAMVRVQLDDLEGAERDLAAMRNMATNHPMTLHLSGFLHSRHGRYSDAQADFESVLSRSPDHQPSIYMLAAAHYAQEHWNQAENHLRRLLRDNPGSANAVILLARTHVRQERVGDAIRVLEQGMRAAGSPDPAMSELLSALYFEQGQTEQGLQVLETALTARPDEAALHEMRGMALMRTGDRDAGLAALRQASAVGERPGRAESAVILSHLQAREYQQALEAALQFRGRHPEDPESHNLLGAALLGLDRLDEAREAFGEAMRLDPGNASAAMNLGSMEMRLGRVDEARQAFEAIQRRDPGHPFSAQQLATLEMQAGEPAAAQRWLRRAVETHPQILEPALMLAHIQLTTGQPEEALKTLGNALEQHPERLQAYYAMADTLFAQRRLNDAIQVMQRAETVAPGSADVQFRLAELREFDGDLEAALDRLTRALELDPGHYRARARMTFLLAQRGDTDRAREHLEALQQHHPGRSNTLALQGWFALREGRVAEAVQAYRQALDQTPRRAWVLELAQAQQAAGDRRAAAQTLTEWLERLPEDVQVRHALATHQMALGDEAEAIASYERILARNEQDPVALNNLAWLLRESDNARALNLAERARAQSPENPGILDTLGVVIFYSGDLERSARILRQVAERSPDWPDVHYHLARTLHAQGDRAGARAALERALAIGTPFAERSQAEKLLRELDS</sequence>
<dbReference type="PROSITE" id="PS51257">
    <property type="entry name" value="PROKAR_LIPOPROTEIN"/>
    <property type="match status" value="1"/>
</dbReference>
<comment type="caution">
    <text evidence="4">The sequence shown here is derived from an EMBL/GenBank/DDBJ whole genome shotgun (WGS) entry which is preliminary data.</text>
</comment>
<feature type="repeat" description="TPR" evidence="3">
    <location>
        <begin position="516"/>
        <end position="549"/>
    </location>
</feature>
<reference evidence="4 5" key="1">
    <citation type="submission" date="2017-02" db="EMBL/GenBank/DDBJ databases">
        <title>Genomic diversity within the haloalkaliphilic genus Thioalkalivibrio.</title>
        <authorList>
            <person name="Ahn A.-C."/>
            <person name="Meier-Kolthoff J."/>
            <person name="Overmars L."/>
            <person name="Richter M."/>
            <person name="Woyke T."/>
            <person name="Sorokin D.Y."/>
            <person name="Muyzer G."/>
        </authorList>
    </citation>
    <scope>NUCLEOTIDE SEQUENCE [LARGE SCALE GENOMIC DNA]</scope>
    <source>
        <strain evidence="4 5">ALJD</strain>
    </source>
</reference>
<gene>
    <name evidence="4" type="ORF">B1C78_03710</name>
</gene>
<dbReference type="STRING" id="108003.B1C78_03710"/>
<feature type="repeat" description="TPR" evidence="3">
    <location>
        <begin position="482"/>
        <end position="515"/>
    </location>
</feature>
<dbReference type="InterPro" id="IPR014266">
    <property type="entry name" value="PEP-CTERM_TPR_PrsT"/>
</dbReference>
<dbReference type="NCBIfam" id="TIGR02917">
    <property type="entry name" value="PEP_TPR_lipo"/>
    <property type="match status" value="1"/>
</dbReference>
<name>A0A1V3NQH3_9GAMM</name>
<accession>A0A1V3NQH3</accession>
<keyword evidence="2 3" id="KW-0802">TPR repeat</keyword>
<dbReference type="RefSeq" id="WP_175628231.1">
    <property type="nucleotide sequence ID" value="NZ_MVBK01000020.1"/>
</dbReference>
<dbReference type="SUPFAM" id="SSF48452">
    <property type="entry name" value="TPR-like"/>
    <property type="match status" value="4"/>
</dbReference>
<keyword evidence="1" id="KW-0677">Repeat</keyword>
<dbReference type="Pfam" id="PF13432">
    <property type="entry name" value="TPR_16"/>
    <property type="match status" value="3"/>
</dbReference>